<dbReference type="PANTHER" id="PTHR48109">
    <property type="entry name" value="DIHYDROOROTATE DEHYDROGENASE (QUINONE), MITOCHONDRIAL-RELATED"/>
    <property type="match status" value="1"/>
</dbReference>
<dbReference type="Pfam" id="PF01180">
    <property type="entry name" value="DHO_dh"/>
    <property type="match status" value="1"/>
</dbReference>
<keyword evidence="6 12" id="KW-0285">Flavoprotein</keyword>
<dbReference type="InterPro" id="IPR013785">
    <property type="entry name" value="Aldolase_TIM"/>
</dbReference>
<dbReference type="InterPro" id="IPR033888">
    <property type="entry name" value="DHOD_1B"/>
</dbReference>
<evidence type="ECO:0000256" key="4">
    <source>
        <dbReference type="ARBA" id="ARBA00008008"/>
    </source>
</evidence>
<dbReference type="InterPro" id="IPR005720">
    <property type="entry name" value="Dihydroorotate_DH_cat"/>
</dbReference>
<evidence type="ECO:0000256" key="2">
    <source>
        <dbReference type="ARBA" id="ARBA00004496"/>
    </source>
</evidence>
<dbReference type="GO" id="GO:0005737">
    <property type="term" value="C:cytoplasm"/>
    <property type="evidence" value="ECO:0007669"/>
    <property type="project" value="UniProtKB-SubCell"/>
</dbReference>
<keyword evidence="10" id="KW-0520">NAD</keyword>
<evidence type="ECO:0000313" key="15">
    <source>
        <dbReference type="Proteomes" id="UP000823915"/>
    </source>
</evidence>
<evidence type="ECO:0000256" key="11">
    <source>
        <dbReference type="ARBA" id="ARBA00048996"/>
    </source>
</evidence>
<dbReference type="PIRSF" id="PIRSF000164">
    <property type="entry name" value="DHO_oxidase"/>
    <property type="match status" value="1"/>
</dbReference>
<dbReference type="PROSITE" id="PS00911">
    <property type="entry name" value="DHODEHASE_1"/>
    <property type="match status" value="1"/>
</dbReference>
<dbReference type="PROSITE" id="PS00912">
    <property type="entry name" value="DHODEHASE_2"/>
    <property type="match status" value="1"/>
</dbReference>
<evidence type="ECO:0000256" key="5">
    <source>
        <dbReference type="ARBA" id="ARBA00022490"/>
    </source>
</evidence>
<name>A0A9D1YC11_9FIRM</name>
<comment type="catalytic activity">
    <reaction evidence="11">
        <text>(S)-dihydroorotate + NAD(+) = orotate + NADH + H(+)</text>
        <dbReference type="Rhea" id="RHEA:13513"/>
        <dbReference type="ChEBI" id="CHEBI:15378"/>
        <dbReference type="ChEBI" id="CHEBI:30839"/>
        <dbReference type="ChEBI" id="CHEBI:30864"/>
        <dbReference type="ChEBI" id="CHEBI:57540"/>
        <dbReference type="ChEBI" id="CHEBI:57945"/>
        <dbReference type="EC" id="1.3.1.14"/>
    </reaction>
</comment>
<feature type="binding site" evidence="12">
    <location>
        <position position="126"/>
    </location>
    <ligand>
        <name>substrate</name>
    </ligand>
</feature>
<dbReference type="GO" id="GO:0044205">
    <property type="term" value="P:'de novo' UMP biosynthetic process"/>
    <property type="evidence" value="ECO:0007669"/>
    <property type="project" value="UniProtKB-UniRule"/>
</dbReference>
<dbReference type="Gene3D" id="3.20.20.70">
    <property type="entry name" value="Aldolase class I"/>
    <property type="match status" value="1"/>
</dbReference>
<feature type="binding site" evidence="12">
    <location>
        <position position="164"/>
    </location>
    <ligand>
        <name>FMN</name>
        <dbReference type="ChEBI" id="CHEBI:58210"/>
    </ligand>
</feature>
<dbReference type="SUPFAM" id="SSF51395">
    <property type="entry name" value="FMN-linked oxidoreductases"/>
    <property type="match status" value="1"/>
</dbReference>
<dbReference type="InterPro" id="IPR024920">
    <property type="entry name" value="Dihydroorotate_DH_1"/>
</dbReference>
<sequence>MADLRVTVAGVEFQNPLIAASGTFGFGREYKEFYPLSALGGISCKGITIKERPGNPPPRVTETPGGMLNAVGLQNPGVDHFIEHDLPWLSQQGTKIIANVAGNAPEDYCATVEKLNDTCVDMIELNISCPNVKQGGVQFGTTTQGVYGITSEVRKHCKKPLMVKLSPNVTDISEMAVAAESAGADAISMINTLTGMRIDIRTRRPIIRNNTGGLSGPALLPVALRMVWQASQKVKIPIVGLGGISTWQDAVEMLLAGATALQIGTVLFTDPYAPLKIAQGLSNYMDENGVKSLSELTGGVKPW</sequence>
<dbReference type="GO" id="GO:0004589">
    <property type="term" value="F:dihydroorotate dehydrogenase (NAD+) activity"/>
    <property type="evidence" value="ECO:0007669"/>
    <property type="project" value="UniProtKB-EC"/>
</dbReference>
<feature type="active site" description="Nucleophile" evidence="12">
    <location>
        <position position="129"/>
    </location>
</feature>
<reference evidence="14" key="2">
    <citation type="submission" date="2021-04" db="EMBL/GenBank/DDBJ databases">
        <authorList>
            <person name="Gilroy R."/>
        </authorList>
    </citation>
    <scope>NUCLEOTIDE SEQUENCE</scope>
    <source>
        <strain evidence="14">1282</strain>
    </source>
</reference>
<dbReference type="Proteomes" id="UP000823915">
    <property type="component" value="Unassembled WGS sequence"/>
</dbReference>
<evidence type="ECO:0000256" key="12">
    <source>
        <dbReference type="HAMAP-Rule" id="MF_00224"/>
    </source>
</evidence>
<evidence type="ECO:0000256" key="9">
    <source>
        <dbReference type="ARBA" id="ARBA00023002"/>
    </source>
</evidence>
<evidence type="ECO:0000313" key="14">
    <source>
        <dbReference type="EMBL" id="HIY25744.1"/>
    </source>
</evidence>
<feature type="domain" description="Dihydroorotate dehydrogenase catalytic" evidence="13">
    <location>
        <begin position="4"/>
        <end position="285"/>
    </location>
</feature>
<dbReference type="NCBIfam" id="TIGR01037">
    <property type="entry name" value="pyrD_sub1_fam"/>
    <property type="match status" value="1"/>
</dbReference>
<dbReference type="EC" id="1.3.-.-" evidence="12"/>
<proteinExistence type="inferred from homology"/>
<accession>A0A9D1YC11</accession>
<keyword evidence="9 12" id="KW-0560">Oxidoreductase</keyword>
<dbReference type="EMBL" id="DXDU01000012">
    <property type="protein sequence ID" value="HIY25744.1"/>
    <property type="molecule type" value="Genomic_DNA"/>
</dbReference>
<comment type="similarity">
    <text evidence="4 12">Belongs to the dihydroorotate dehydrogenase family. Type 1 subfamily.</text>
</comment>
<evidence type="ECO:0000256" key="3">
    <source>
        <dbReference type="ARBA" id="ARBA00004715"/>
    </source>
</evidence>
<dbReference type="CDD" id="cd04740">
    <property type="entry name" value="DHOD_1B_like"/>
    <property type="match status" value="1"/>
</dbReference>
<keyword evidence="5 12" id="KW-0963">Cytoplasm</keyword>
<feature type="binding site" evidence="12">
    <location>
        <begin position="45"/>
        <end position="46"/>
    </location>
    <ligand>
        <name>FMN</name>
        <dbReference type="ChEBI" id="CHEBI:58210"/>
    </ligand>
</feature>
<keyword evidence="8 12" id="KW-0665">Pyrimidine biosynthesis</keyword>
<feature type="binding site" evidence="12">
    <location>
        <position position="45"/>
    </location>
    <ligand>
        <name>substrate</name>
    </ligand>
</feature>
<dbReference type="AlphaFoldDB" id="A0A9D1YC11"/>
<dbReference type="InterPro" id="IPR001295">
    <property type="entry name" value="Dihydroorotate_DH_CS"/>
</dbReference>
<evidence type="ECO:0000256" key="6">
    <source>
        <dbReference type="ARBA" id="ARBA00022630"/>
    </source>
</evidence>
<evidence type="ECO:0000256" key="1">
    <source>
        <dbReference type="ARBA" id="ARBA00003616"/>
    </source>
</evidence>
<feature type="binding site" evidence="12">
    <location>
        <begin position="264"/>
        <end position="265"/>
    </location>
    <ligand>
        <name>FMN</name>
        <dbReference type="ChEBI" id="CHEBI:58210"/>
    </ligand>
</feature>
<dbReference type="GO" id="GO:0006207">
    <property type="term" value="P:'de novo' pyrimidine nucleobase biosynthetic process"/>
    <property type="evidence" value="ECO:0007669"/>
    <property type="project" value="InterPro"/>
</dbReference>
<organism evidence="14 15">
    <name type="scientific">Candidatus Acutalibacter pullistercoris</name>
    <dbReference type="NCBI Taxonomy" id="2838418"/>
    <lineage>
        <taxon>Bacteria</taxon>
        <taxon>Bacillati</taxon>
        <taxon>Bacillota</taxon>
        <taxon>Clostridia</taxon>
        <taxon>Eubacteriales</taxon>
        <taxon>Acutalibacteraceae</taxon>
        <taxon>Acutalibacter</taxon>
    </lineage>
</organism>
<dbReference type="FunFam" id="3.20.20.70:FF:000027">
    <property type="entry name" value="Dihydropyrimidine dehydrogenase [NADP(+)]"/>
    <property type="match status" value="1"/>
</dbReference>
<comment type="cofactor">
    <cofactor evidence="12">
        <name>FMN</name>
        <dbReference type="ChEBI" id="CHEBI:58210"/>
    </cofactor>
    <text evidence="12">Binds 1 FMN per subunit.</text>
</comment>
<feature type="binding site" evidence="12">
    <location>
        <begin position="69"/>
        <end position="73"/>
    </location>
    <ligand>
        <name>substrate</name>
    </ligand>
</feature>
<comment type="function">
    <text evidence="1">Catalyzes the conversion of dihydroorotate to orotate with NAD(+) as electron acceptor.</text>
</comment>
<dbReference type="InterPro" id="IPR012135">
    <property type="entry name" value="Dihydroorotate_DH_1_2"/>
</dbReference>
<feature type="binding site" evidence="12">
    <location>
        <position position="126"/>
    </location>
    <ligand>
        <name>FMN</name>
        <dbReference type="ChEBI" id="CHEBI:58210"/>
    </ligand>
</feature>
<comment type="caution">
    <text evidence="14">The sequence shown here is derived from an EMBL/GenBank/DDBJ whole genome shotgun (WGS) entry which is preliminary data.</text>
</comment>
<dbReference type="InterPro" id="IPR050074">
    <property type="entry name" value="DHO_dehydrogenase"/>
</dbReference>
<evidence type="ECO:0000256" key="7">
    <source>
        <dbReference type="ARBA" id="ARBA00022643"/>
    </source>
</evidence>
<dbReference type="PANTHER" id="PTHR48109:SF1">
    <property type="entry name" value="DIHYDROOROTATE DEHYDROGENASE (FUMARATE)"/>
    <property type="match status" value="1"/>
</dbReference>
<evidence type="ECO:0000256" key="10">
    <source>
        <dbReference type="ARBA" id="ARBA00023027"/>
    </source>
</evidence>
<feature type="binding site" evidence="12">
    <location>
        <begin position="242"/>
        <end position="243"/>
    </location>
    <ligand>
        <name>FMN</name>
        <dbReference type="ChEBI" id="CHEBI:58210"/>
    </ligand>
</feature>
<dbReference type="InterPro" id="IPR049622">
    <property type="entry name" value="Dihydroorotate_DH_I"/>
</dbReference>
<feature type="binding site" evidence="12">
    <location>
        <position position="216"/>
    </location>
    <ligand>
        <name>FMN</name>
        <dbReference type="ChEBI" id="CHEBI:58210"/>
    </ligand>
</feature>
<gene>
    <name evidence="12" type="primary">pyrD</name>
    <name evidence="14" type="ORF">H9838_01050</name>
</gene>
<feature type="binding site" evidence="12">
    <location>
        <begin position="191"/>
        <end position="192"/>
    </location>
    <ligand>
        <name>substrate</name>
    </ligand>
</feature>
<comment type="pathway">
    <text evidence="3">Pyrimidine metabolism; UMP biosynthesis via de novo pathway; orotate from (S)-dihydroorotate (NAD(+) route): step 1/1.</text>
</comment>
<dbReference type="HAMAP" id="MF_00224">
    <property type="entry name" value="DHO_dh_type1"/>
    <property type="match status" value="1"/>
</dbReference>
<feature type="binding site" evidence="12">
    <location>
        <position position="190"/>
    </location>
    <ligand>
        <name>FMN</name>
        <dbReference type="ChEBI" id="CHEBI:58210"/>
    </ligand>
</feature>
<keyword evidence="7 12" id="KW-0288">FMN</keyword>
<feature type="binding site" evidence="12">
    <location>
        <position position="21"/>
    </location>
    <ligand>
        <name>FMN</name>
        <dbReference type="ChEBI" id="CHEBI:58210"/>
    </ligand>
</feature>
<comment type="subcellular location">
    <subcellularLocation>
        <location evidence="2 12">Cytoplasm</location>
    </subcellularLocation>
</comment>
<reference evidence="14" key="1">
    <citation type="journal article" date="2021" name="PeerJ">
        <title>Extensive microbial diversity within the chicken gut microbiome revealed by metagenomics and culture.</title>
        <authorList>
            <person name="Gilroy R."/>
            <person name="Ravi A."/>
            <person name="Getino M."/>
            <person name="Pursley I."/>
            <person name="Horton D.L."/>
            <person name="Alikhan N.F."/>
            <person name="Baker D."/>
            <person name="Gharbi K."/>
            <person name="Hall N."/>
            <person name="Watson M."/>
            <person name="Adriaenssens E.M."/>
            <person name="Foster-Nyarko E."/>
            <person name="Jarju S."/>
            <person name="Secka A."/>
            <person name="Antonio M."/>
            <person name="Oren A."/>
            <person name="Chaudhuri R.R."/>
            <person name="La Ragione R."/>
            <person name="Hildebrand F."/>
            <person name="Pallen M.J."/>
        </authorList>
    </citation>
    <scope>NUCLEOTIDE SEQUENCE</scope>
    <source>
        <strain evidence="14">1282</strain>
    </source>
</reference>
<protein>
    <recommendedName>
        <fullName evidence="12">Dihydroorotate dehydrogenase</fullName>
        <shortName evidence="12">DHOD</shortName>
        <shortName evidence="12">DHODase</shortName>
        <shortName evidence="12">DHOdehase</shortName>
        <ecNumber evidence="12">1.3.-.-</ecNumber>
    </recommendedName>
</protein>
<feature type="binding site" evidence="12">
    <location>
        <position position="99"/>
    </location>
    <ligand>
        <name>FMN</name>
        <dbReference type="ChEBI" id="CHEBI:58210"/>
    </ligand>
</feature>
<comment type="catalytic activity">
    <reaction evidence="12">
        <text>(S)-dihydroorotate + A = orotate + AH2</text>
        <dbReference type="Rhea" id="RHEA:18073"/>
        <dbReference type="ChEBI" id="CHEBI:13193"/>
        <dbReference type="ChEBI" id="CHEBI:17499"/>
        <dbReference type="ChEBI" id="CHEBI:30839"/>
        <dbReference type="ChEBI" id="CHEBI:30864"/>
    </reaction>
</comment>
<evidence type="ECO:0000259" key="13">
    <source>
        <dbReference type="Pfam" id="PF01180"/>
    </source>
</evidence>
<dbReference type="NCBIfam" id="NF005574">
    <property type="entry name" value="PRK07259.1"/>
    <property type="match status" value="1"/>
</dbReference>
<evidence type="ECO:0000256" key="8">
    <source>
        <dbReference type="ARBA" id="ARBA00022975"/>
    </source>
</evidence>